<evidence type="ECO:0000256" key="1">
    <source>
        <dbReference type="ARBA" id="ARBA00022729"/>
    </source>
</evidence>
<dbReference type="Proteomes" id="UP000503440">
    <property type="component" value="Chromosome"/>
</dbReference>
<dbReference type="Gene3D" id="3.20.20.80">
    <property type="entry name" value="Glycosidases"/>
    <property type="match status" value="1"/>
</dbReference>
<feature type="chain" id="PRO_5025461533" evidence="2">
    <location>
        <begin position="26"/>
        <end position="616"/>
    </location>
</feature>
<dbReference type="PANTHER" id="PTHR34216:SF7">
    <property type="entry name" value="POLY-BETA-1,6-N-ACETYL-D-GLUCOSAMINE N-DEACETYLASE"/>
    <property type="match status" value="1"/>
</dbReference>
<reference evidence="4 5" key="1">
    <citation type="submission" date="2019-09" db="EMBL/GenBank/DDBJ databases">
        <title>Non-baumannii Acinetobacter spp. carrying blaNDM-1 isolated in China.</title>
        <authorList>
            <person name="Cui C."/>
            <person name="Chen C."/>
            <person name="Sun J."/>
            <person name="Liu Y."/>
        </authorList>
    </citation>
    <scope>NUCLEOTIDE SEQUENCE [LARGE SCALE GENOMIC DNA]</scope>
    <source>
        <strain evidence="4 5">B18</strain>
    </source>
</reference>
<evidence type="ECO:0000259" key="3">
    <source>
        <dbReference type="PROSITE" id="PS51677"/>
    </source>
</evidence>
<dbReference type="Gene3D" id="3.20.20.370">
    <property type="entry name" value="Glycoside hydrolase/deacetylase"/>
    <property type="match status" value="1"/>
</dbReference>
<dbReference type="PROSITE" id="PS51677">
    <property type="entry name" value="NODB"/>
    <property type="match status" value="1"/>
</dbReference>
<dbReference type="AlphaFoldDB" id="A0A6C0Y3W5"/>
<dbReference type="Pfam" id="PF14883">
    <property type="entry name" value="GHL13"/>
    <property type="match status" value="1"/>
</dbReference>
<dbReference type="InterPro" id="IPR023854">
    <property type="entry name" value="PGA_deacetylase_PgaB"/>
</dbReference>
<dbReference type="RefSeq" id="WP_163146049.1">
    <property type="nucleotide sequence ID" value="NZ_CP044455.1"/>
</dbReference>
<organism evidence="4 5">
    <name type="scientific">Acinetobacter indicus</name>
    <dbReference type="NCBI Taxonomy" id="756892"/>
    <lineage>
        <taxon>Bacteria</taxon>
        <taxon>Pseudomonadati</taxon>
        <taxon>Pseudomonadota</taxon>
        <taxon>Gammaproteobacteria</taxon>
        <taxon>Moraxellales</taxon>
        <taxon>Moraxellaceae</taxon>
        <taxon>Acinetobacter</taxon>
    </lineage>
</organism>
<proteinExistence type="predicted"/>
<dbReference type="InterPro" id="IPR032772">
    <property type="entry name" value="PGA_deacetylase_PgaB_C"/>
</dbReference>
<keyword evidence="1 2" id="KW-0732">Signal</keyword>
<dbReference type="GO" id="GO:0043708">
    <property type="term" value="P:cell adhesion involved in biofilm formation"/>
    <property type="evidence" value="ECO:0007669"/>
    <property type="project" value="InterPro"/>
</dbReference>
<dbReference type="GO" id="GO:0005975">
    <property type="term" value="P:carbohydrate metabolic process"/>
    <property type="evidence" value="ECO:0007669"/>
    <property type="project" value="InterPro"/>
</dbReference>
<name>A0A6C0Y3W5_9GAMM</name>
<sequence>MQMKPALLLSACIAACVYSPLTVQAETSTAPAATTAPLDAQAYEFVTLTFHDVRDDVAKQGDRDLYAISTHNFAQFLQWIREHGWQPIRLEDVWQARQHKTALPEKAVLITIDDGALSSYSHIFPLLKLHQVPAVFAIPTSWINGNTKDAYEAYGEGNLMNWPQMREMQQSGLVEFASHSDDLHHGIIANPQLNQQPAAITREYFPAQQRYESDRAYAKRVVKDLRQSKQILDRELGINTRAIFWPYGAVTKETEALAREAGLPMSFSLGSVLTLADADTTYQRALITENPSPEEVFGEIKDFLMNSRAPHKQRKSLLRINLADLAGSNITASEAHLSQLLNQVNAFQSNTLVLNAVADQNADGKIDVAYFPNRSLPVAQDLLNRVVWQARTRIANRVYAEMPLSLETRQGYDLAELTADLVKNNSSIEGLMIETGDALHCAVFQAEWNASCQAQLQQVLSIKNRTKSQGKYYANISNNYQTALKLEIQNQPLDGLKKLLQQLPDHADFLYLAVDPLASPQAIKHLHQALNQLNEREKQHLMINLQINPDSTATDWRHYQQIYQQLRRQGIQKIGIDNYQPTHGQAVHQHLYRALSLNTSPLSYRDPYVLEQGEPQ</sequence>
<dbReference type="InterPro" id="IPR011330">
    <property type="entry name" value="Glyco_hydro/deAcase_b/a-brl"/>
</dbReference>
<evidence type="ECO:0000256" key="2">
    <source>
        <dbReference type="SAM" id="SignalP"/>
    </source>
</evidence>
<feature type="domain" description="NodB homology" evidence="3">
    <location>
        <begin position="106"/>
        <end position="387"/>
    </location>
</feature>
<dbReference type="SUPFAM" id="SSF88713">
    <property type="entry name" value="Glycoside hydrolase/deacetylase"/>
    <property type="match status" value="1"/>
</dbReference>
<dbReference type="PANTHER" id="PTHR34216">
    <property type="match status" value="1"/>
</dbReference>
<dbReference type="Pfam" id="PF01522">
    <property type="entry name" value="Polysacc_deac_1"/>
    <property type="match status" value="1"/>
</dbReference>
<dbReference type="NCBIfam" id="TIGR03938">
    <property type="entry name" value="deacetyl_PgaB"/>
    <property type="match status" value="1"/>
</dbReference>
<evidence type="ECO:0000313" key="5">
    <source>
        <dbReference type="Proteomes" id="UP000503440"/>
    </source>
</evidence>
<feature type="signal peptide" evidence="2">
    <location>
        <begin position="1"/>
        <end position="25"/>
    </location>
</feature>
<evidence type="ECO:0000313" key="4">
    <source>
        <dbReference type="EMBL" id="QIC70853.1"/>
    </source>
</evidence>
<gene>
    <name evidence="4" type="primary">pgaB</name>
    <name evidence="4" type="ORF">FSC09_10730</name>
</gene>
<dbReference type="InterPro" id="IPR002509">
    <property type="entry name" value="NODB_dom"/>
</dbReference>
<protein>
    <submittedName>
        <fullName evidence="4">Poly-beta-1,6-N-acetyl-D-glucosamine N-deacetylase PgaB</fullName>
    </submittedName>
</protein>
<dbReference type="GO" id="GO:0016810">
    <property type="term" value="F:hydrolase activity, acting on carbon-nitrogen (but not peptide) bonds"/>
    <property type="evidence" value="ECO:0007669"/>
    <property type="project" value="InterPro"/>
</dbReference>
<accession>A0A6C0Y3W5</accession>
<dbReference type="EMBL" id="CP044455">
    <property type="protein sequence ID" value="QIC70853.1"/>
    <property type="molecule type" value="Genomic_DNA"/>
</dbReference>
<dbReference type="InterPro" id="IPR051398">
    <property type="entry name" value="Polysacch_Deacetylase"/>
</dbReference>